<evidence type="ECO:0000313" key="1">
    <source>
        <dbReference type="EMBL" id="AFZ06160.1"/>
    </source>
</evidence>
<reference evidence="1 2" key="1">
    <citation type="submission" date="2012-05" db="EMBL/GenBank/DDBJ databases">
        <title>Finished chromosome of genome of Oscillatoria sp. PCC 7112.</title>
        <authorList>
            <consortium name="US DOE Joint Genome Institute"/>
            <person name="Gugger M."/>
            <person name="Coursin T."/>
            <person name="Rippka R."/>
            <person name="Tandeau De Marsac N."/>
            <person name="Huntemann M."/>
            <person name="Wei C.-L."/>
            <person name="Han J."/>
            <person name="Detter J.C."/>
            <person name="Han C."/>
            <person name="Tapia R."/>
            <person name="Davenport K."/>
            <person name="Daligault H."/>
            <person name="Erkkila T."/>
            <person name="Gu W."/>
            <person name="Munk A.C.C."/>
            <person name="Teshima H."/>
            <person name="Xu Y."/>
            <person name="Chain P."/>
            <person name="Chen A."/>
            <person name="Krypides N."/>
            <person name="Mavromatis K."/>
            <person name="Markowitz V."/>
            <person name="Szeto E."/>
            <person name="Ivanova N."/>
            <person name="Mikhailova N."/>
            <person name="Ovchinnikova G."/>
            <person name="Pagani I."/>
            <person name="Pati A."/>
            <person name="Goodwin L."/>
            <person name="Peters L."/>
            <person name="Pitluck S."/>
            <person name="Woyke T."/>
            <person name="Kerfeld C."/>
        </authorList>
    </citation>
    <scope>NUCLEOTIDE SEQUENCE [LARGE SCALE GENOMIC DNA]</scope>
    <source>
        <strain evidence="1 2">PCC 7112</strain>
    </source>
</reference>
<evidence type="ECO:0000313" key="2">
    <source>
        <dbReference type="Proteomes" id="UP000010478"/>
    </source>
</evidence>
<dbReference type="Proteomes" id="UP000010478">
    <property type="component" value="Chromosome"/>
</dbReference>
<protein>
    <submittedName>
        <fullName evidence="1">Uncharacterized protein</fullName>
    </submittedName>
</protein>
<proteinExistence type="predicted"/>
<dbReference type="AlphaFoldDB" id="K9VFZ7"/>
<dbReference type="HOGENOM" id="CLU_3064193_0_0_3"/>
<organism evidence="1 2">
    <name type="scientific">Phormidium nigroviride PCC 7112</name>
    <dbReference type="NCBI Taxonomy" id="179408"/>
    <lineage>
        <taxon>Bacteria</taxon>
        <taxon>Bacillati</taxon>
        <taxon>Cyanobacteriota</taxon>
        <taxon>Cyanophyceae</taxon>
        <taxon>Oscillatoriophycideae</taxon>
        <taxon>Oscillatoriales</taxon>
        <taxon>Oscillatoriaceae</taxon>
        <taxon>Phormidium</taxon>
    </lineage>
</organism>
<keyword evidence="2" id="KW-1185">Reference proteome</keyword>
<dbReference type="EMBL" id="CP003614">
    <property type="protein sequence ID" value="AFZ06160.1"/>
    <property type="molecule type" value="Genomic_DNA"/>
</dbReference>
<accession>K9VFZ7</accession>
<gene>
    <name evidence="1" type="ORF">Osc7112_1662</name>
</gene>
<dbReference type="KEGG" id="oni:Osc7112_1662"/>
<name>K9VFZ7_9CYAN</name>
<sequence length="53" mass="5739" precursor="true">MRHEAYTLTARLVLGISLDSPGLSAIEMSARAKLSHCAWEPVAVGYRRTSAPP</sequence>